<dbReference type="InterPro" id="IPR047198">
    <property type="entry name" value="DDP-like_NUDIX"/>
</dbReference>
<evidence type="ECO:0000313" key="6">
    <source>
        <dbReference type="EMBL" id="NUB44086.1"/>
    </source>
</evidence>
<protein>
    <submittedName>
        <fullName evidence="6">NUDIX hydrolase</fullName>
    </submittedName>
</protein>
<sequence>MLRGRVQVLLITSRDTGRWVIPKGWPMEGLSPAQCAAQEAFEEAGVMGQVSDTCLGMFAYDKALVRGPGPEASSVPCMVAVYALQVSRMVDRYPEAGQRRRKWFTCPKAAERVAEPELQVLLAAFVPQPDAASPAAQA</sequence>
<proteinExistence type="predicted"/>
<organism evidence="6 7">
    <name type="scientific">Fertoeibacter niger</name>
    <dbReference type="NCBI Taxonomy" id="2656921"/>
    <lineage>
        <taxon>Bacteria</taxon>
        <taxon>Pseudomonadati</taxon>
        <taxon>Pseudomonadota</taxon>
        <taxon>Alphaproteobacteria</taxon>
        <taxon>Rhodobacterales</taxon>
        <taxon>Paracoccaceae</taxon>
        <taxon>Fertoeibacter</taxon>
    </lineage>
</organism>
<feature type="domain" description="Nudix hydrolase" evidence="5">
    <location>
        <begin position="1"/>
        <end position="126"/>
    </location>
</feature>
<dbReference type="Pfam" id="PF00293">
    <property type="entry name" value="NUDIX"/>
    <property type="match status" value="1"/>
</dbReference>
<dbReference type="InterPro" id="IPR015797">
    <property type="entry name" value="NUDIX_hydrolase-like_dom_sf"/>
</dbReference>
<dbReference type="GO" id="GO:1901911">
    <property type="term" value="P:adenosine 5'-(hexahydrogen pentaphosphate) catabolic process"/>
    <property type="evidence" value="ECO:0007669"/>
    <property type="project" value="TreeGrafter"/>
</dbReference>
<keyword evidence="4" id="KW-0460">Magnesium</keyword>
<evidence type="ECO:0000256" key="3">
    <source>
        <dbReference type="ARBA" id="ARBA00022801"/>
    </source>
</evidence>
<dbReference type="SUPFAM" id="SSF55811">
    <property type="entry name" value="Nudix"/>
    <property type="match status" value="1"/>
</dbReference>
<comment type="cofactor">
    <cofactor evidence="1">
        <name>Mg(2+)</name>
        <dbReference type="ChEBI" id="CHEBI:18420"/>
    </cofactor>
</comment>
<dbReference type="Gene3D" id="3.90.79.10">
    <property type="entry name" value="Nucleoside Triphosphate Pyrophosphohydrolase"/>
    <property type="match status" value="1"/>
</dbReference>
<keyword evidence="3 6" id="KW-0378">Hydrolase</keyword>
<dbReference type="GO" id="GO:0005737">
    <property type="term" value="C:cytoplasm"/>
    <property type="evidence" value="ECO:0007669"/>
    <property type="project" value="TreeGrafter"/>
</dbReference>
<dbReference type="GO" id="GO:1901907">
    <property type="term" value="P:diadenosine pentaphosphate catabolic process"/>
    <property type="evidence" value="ECO:0007669"/>
    <property type="project" value="TreeGrafter"/>
</dbReference>
<dbReference type="GO" id="GO:1901909">
    <property type="term" value="P:diadenosine hexaphosphate catabolic process"/>
    <property type="evidence" value="ECO:0007669"/>
    <property type="project" value="TreeGrafter"/>
</dbReference>
<dbReference type="PANTHER" id="PTHR12629:SF0">
    <property type="entry name" value="DIPHOSPHOINOSITOL-POLYPHOSPHATE DIPHOSPHATASE"/>
    <property type="match status" value="1"/>
</dbReference>
<dbReference type="GO" id="GO:0008486">
    <property type="term" value="F:diphosphoinositol-polyphosphate diphosphatase activity"/>
    <property type="evidence" value="ECO:0007669"/>
    <property type="project" value="TreeGrafter"/>
</dbReference>
<dbReference type="CDD" id="cd04666">
    <property type="entry name" value="NUDIX_DIPP2_like_Nudt4"/>
    <property type="match status" value="1"/>
</dbReference>
<dbReference type="PANTHER" id="PTHR12629">
    <property type="entry name" value="DIPHOSPHOINOSITOL POLYPHOSPHATE PHOSPHOHYDROLASE"/>
    <property type="match status" value="1"/>
</dbReference>
<evidence type="ECO:0000256" key="4">
    <source>
        <dbReference type="ARBA" id="ARBA00022842"/>
    </source>
</evidence>
<dbReference type="GO" id="GO:0034432">
    <property type="term" value="F:bis(5'-adenosyl)-pentaphosphatase activity"/>
    <property type="evidence" value="ECO:0007669"/>
    <property type="project" value="TreeGrafter"/>
</dbReference>
<dbReference type="GO" id="GO:0046872">
    <property type="term" value="F:metal ion binding"/>
    <property type="evidence" value="ECO:0007669"/>
    <property type="project" value="UniProtKB-KW"/>
</dbReference>
<keyword evidence="7" id="KW-1185">Reference proteome</keyword>
<dbReference type="GO" id="GO:0000298">
    <property type="term" value="F:endopolyphosphatase activity"/>
    <property type="evidence" value="ECO:0007669"/>
    <property type="project" value="TreeGrafter"/>
</dbReference>
<dbReference type="GO" id="GO:0034431">
    <property type="term" value="F:bis(5'-adenosyl)-hexaphosphatase activity"/>
    <property type="evidence" value="ECO:0007669"/>
    <property type="project" value="TreeGrafter"/>
</dbReference>
<keyword evidence="2" id="KW-0479">Metal-binding</keyword>
<reference evidence="6" key="1">
    <citation type="submission" date="2020-05" db="EMBL/GenBank/DDBJ databases">
        <title>Fertoebacter nigrum gen. nov., sp. nov., a new member of the family Rhodobacteraceae.</title>
        <authorList>
            <person name="Szuroczki S."/>
            <person name="Abbaszade G."/>
            <person name="Buni D."/>
            <person name="Schumann P."/>
            <person name="Toth E."/>
        </authorList>
    </citation>
    <scope>NUCLEOTIDE SEQUENCE</scope>
    <source>
        <strain evidence="6">RG-N-1a</strain>
    </source>
</reference>
<evidence type="ECO:0000256" key="1">
    <source>
        <dbReference type="ARBA" id="ARBA00001946"/>
    </source>
</evidence>
<dbReference type="EMBL" id="WHUT02000003">
    <property type="protein sequence ID" value="NUB44086.1"/>
    <property type="molecule type" value="Genomic_DNA"/>
</dbReference>
<evidence type="ECO:0000313" key="7">
    <source>
        <dbReference type="Proteomes" id="UP000484076"/>
    </source>
</evidence>
<gene>
    <name evidence="6" type="ORF">GEU84_006815</name>
</gene>
<name>A0A8X8H6J5_9RHOB</name>
<dbReference type="Proteomes" id="UP000484076">
    <property type="component" value="Unassembled WGS sequence"/>
</dbReference>
<accession>A0A8X8H6J5</accession>
<evidence type="ECO:0000259" key="5">
    <source>
        <dbReference type="PROSITE" id="PS51462"/>
    </source>
</evidence>
<dbReference type="AlphaFoldDB" id="A0A8X8H6J5"/>
<dbReference type="GO" id="GO:0071543">
    <property type="term" value="P:diphosphoinositol polyphosphate metabolic process"/>
    <property type="evidence" value="ECO:0007669"/>
    <property type="project" value="TreeGrafter"/>
</dbReference>
<dbReference type="InterPro" id="IPR000086">
    <property type="entry name" value="NUDIX_hydrolase_dom"/>
</dbReference>
<comment type="caution">
    <text evidence="6">The sequence shown here is derived from an EMBL/GenBank/DDBJ whole genome shotgun (WGS) entry which is preliminary data.</text>
</comment>
<evidence type="ECO:0000256" key="2">
    <source>
        <dbReference type="ARBA" id="ARBA00022723"/>
    </source>
</evidence>
<dbReference type="PROSITE" id="PS51462">
    <property type="entry name" value="NUDIX"/>
    <property type="match status" value="1"/>
</dbReference>